<proteinExistence type="predicted"/>
<evidence type="ECO:0000313" key="5">
    <source>
        <dbReference type="Proteomes" id="UP000525078"/>
    </source>
</evidence>
<dbReference type="InterPro" id="IPR036875">
    <property type="entry name" value="Znf_CCHC_sf"/>
</dbReference>
<name>A0A7J6G6K0_CANSA</name>
<dbReference type="PANTHER" id="PTHR47718:SF15">
    <property type="entry name" value="PROTEIN FAR1-RELATED SEQUENCE 5-LIKE"/>
    <property type="match status" value="1"/>
</dbReference>
<keyword evidence="1" id="KW-0862">Zinc</keyword>
<feature type="domain" description="SWIM-type" evidence="3">
    <location>
        <begin position="426"/>
        <end position="463"/>
    </location>
</feature>
<dbReference type="EMBL" id="JAATIP010000072">
    <property type="protein sequence ID" value="KAF4378616.1"/>
    <property type="molecule type" value="Genomic_DNA"/>
</dbReference>
<sequence>MEKHVQRNDLTREPKAHTRVDCKVAFRVHRVIGENTWICREFITTHSHALPADNHKQFLRSNRVVTAGYVETATLLREAGVKTYHILSYMAIQVGGYEKMPFTKSDIYNKISNMEQVRLSSSDARRAIGYVEQTMMIDFLEDTLFIKGTDFNTYFGQMDGHNLTMRLLVTPLLWIQPTRPMHKENHNESAESYIWAAQQFLECMNGVHPKTVVTDSDPALKTMVEETMPDTIHRLCYWHMHNNAVSNVTDPGFAQKLTQLVFKYYEEEVFEAKWAALVTEYILENTRYANDLYERRKNWAETFLRGNFFCGMSTTQHSEGVNALLKKKLNRNLKLYVFVRAVDMSLSLILYREAKDDYDRLHTTPQLGKTSFPQIEKYLSNVYTRNMYYKVREEMVKEARYLKESKIQTDNGTLLELLKYPECRIRRVVLVSSNNKFFVCECQHFLSFGIPCRHVFAAMKYMKVQDIRKSLLVTRWTKTPYGDEKVETKHYRECENASTEVQARFSRITTKMAEVAYIGAKTHEAYYEILQLLENMSISLQKYDKVENKRGREEEKIKQNDITVEDPHISKTKGIAKMRGSKAVNKRKCTICKKSGHNKKICPQTRTKRADEDEDFGNQYDDETEQSDDVLESDNGEERLSDEEMFDQSQRQTSTLPLEDDNVGHKQYTYSTPTSMETWSQWWGSAY</sequence>
<dbReference type="Proteomes" id="UP000525078">
    <property type="component" value="Unassembled WGS sequence"/>
</dbReference>
<evidence type="ECO:0000313" key="4">
    <source>
        <dbReference type="EMBL" id="KAF4378616.1"/>
    </source>
</evidence>
<dbReference type="PANTHER" id="PTHR47718">
    <property type="entry name" value="OS01G0519700 PROTEIN"/>
    <property type="match status" value="1"/>
</dbReference>
<dbReference type="Pfam" id="PF10551">
    <property type="entry name" value="MULE"/>
    <property type="match status" value="1"/>
</dbReference>
<dbReference type="InterPro" id="IPR007527">
    <property type="entry name" value="Znf_SWIM"/>
</dbReference>
<feature type="compositionally biased region" description="Polar residues" evidence="2">
    <location>
        <begin position="647"/>
        <end position="656"/>
    </location>
</feature>
<gene>
    <name evidence="4" type="ORF">F8388_001270</name>
</gene>
<reference evidence="4 5" key="1">
    <citation type="journal article" date="2020" name="bioRxiv">
        <title>Sequence and annotation of 42 cannabis genomes reveals extensive copy number variation in cannabinoid synthesis and pathogen resistance genes.</title>
        <authorList>
            <person name="Mckernan K.J."/>
            <person name="Helbert Y."/>
            <person name="Kane L.T."/>
            <person name="Ebling H."/>
            <person name="Zhang L."/>
            <person name="Liu B."/>
            <person name="Eaton Z."/>
            <person name="Mclaughlin S."/>
            <person name="Kingan S."/>
            <person name="Baybayan P."/>
            <person name="Concepcion G."/>
            <person name="Jordan M."/>
            <person name="Riva A."/>
            <person name="Barbazuk W."/>
            <person name="Harkins T."/>
        </authorList>
    </citation>
    <scope>NUCLEOTIDE SEQUENCE [LARGE SCALE GENOMIC DNA]</scope>
    <source>
        <strain evidence="5">cv. Jamaican Lion 4</strain>
        <tissue evidence="4">Leaf</tissue>
    </source>
</reference>
<evidence type="ECO:0000256" key="1">
    <source>
        <dbReference type="PROSITE-ProRule" id="PRU00325"/>
    </source>
</evidence>
<organism evidence="4 5">
    <name type="scientific">Cannabis sativa</name>
    <name type="common">Hemp</name>
    <name type="synonym">Marijuana</name>
    <dbReference type="NCBI Taxonomy" id="3483"/>
    <lineage>
        <taxon>Eukaryota</taxon>
        <taxon>Viridiplantae</taxon>
        <taxon>Streptophyta</taxon>
        <taxon>Embryophyta</taxon>
        <taxon>Tracheophyta</taxon>
        <taxon>Spermatophyta</taxon>
        <taxon>Magnoliopsida</taxon>
        <taxon>eudicotyledons</taxon>
        <taxon>Gunneridae</taxon>
        <taxon>Pentapetalae</taxon>
        <taxon>rosids</taxon>
        <taxon>fabids</taxon>
        <taxon>Rosales</taxon>
        <taxon>Cannabaceae</taxon>
        <taxon>Cannabis</taxon>
    </lineage>
</organism>
<protein>
    <recommendedName>
        <fullName evidence="3">SWIM-type domain-containing protein</fullName>
    </recommendedName>
</protein>
<keyword evidence="1" id="KW-0479">Metal-binding</keyword>
<dbReference type="GO" id="GO:0003676">
    <property type="term" value="F:nucleic acid binding"/>
    <property type="evidence" value="ECO:0007669"/>
    <property type="project" value="InterPro"/>
</dbReference>
<feature type="region of interest" description="Disordered" evidence="2">
    <location>
        <begin position="598"/>
        <end position="666"/>
    </location>
</feature>
<dbReference type="GO" id="GO:0008270">
    <property type="term" value="F:zinc ion binding"/>
    <property type="evidence" value="ECO:0007669"/>
    <property type="project" value="UniProtKB-KW"/>
</dbReference>
<dbReference type="SUPFAM" id="SSF57756">
    <property type="entry name" value="Retrovirus zinc finger-like domains"/>
    <property type="match status" value="1"/>
</dbReference>
<dbReference type="AlphaFoldDB" id="A0A7J6G6K0"/>
<evidence type="ECO:0000259" key="3">
    <source>
        <dbReference type="PROSITE" id="PS50966"/>
    </source>
</evidence>
<evidence type="ECO:0000256" key="2">
    <source>
        <dbReference type="SAM" id="MobiDB-lite"/>
    </source>
</evidence>
<keyword evidence="1" id="KW-0863">Zinc-finger</keyword>
<comment type="caution">
    <text evidence="4">The sequence shown here is derived from an EMBL/GenBank/DDBJ whole genome shotgun (WGS) entry which is preliminary data.</text>
</comment>
<dbReference type="InterPro" id="IPR018289">
    <property type="entry name" value="MULE_transposase_dom"/>
</dbReference>
<dbReference type="PROSITE" id="PS50966">
    <property type="entry name" value="ZF_SWIM"/>
    <property type="match status" value="1"/>
</dbReference>
<accession>A0A7J6G6K0</accession>
<feature type="compositionally biased region" description="Acidic residues" evidence="2">
    <location>
        <begin position="612"/>
        <end position="646"/>
    </location>
</feature>